<dbReference type="SUPFAM" id="SSF51556">
    <property type="entry name" value="Metallo-dependent hydrolases"/>
    <property type="match status" value="1"/>
</dbReference>
<dbReference type="EC" id="3.1.1.65" evidence="1"/>
<dbReference type="InterPro" id="IPR052350">
    <property type="entry name" value="Metallo-dep_Lactonases"/>
</dbReference>
<dbReference type="Proteomes" id="UP001309876">
    <property type="component" value="Unassembled WGS sequence"/>
</dbReference>
<protein>
    <submittedName>
        <fullName evidence="1">L-rhamnono-gamma-lactonase</fullName>
        <ecNumber evidence="1">3.1.1.65</ecNumber>
    </submittedName>
</protein>
<reference evidence="1 2" key="1">
    <citation type="submission" date="2023-08" db="EMBL/GenBank/DDBJ databases">
        <title>Black Yeasts Isolated from many extreme environments.</title>
        <authorList>
            <person name="Coleine C."/>
            <person name="Stajich J.E."/>
            <person name="Selbmann L."/>
        </authorList>
    </citation>
    <scope>NUCLEOTIDE SEQUENCE [LARGE SCALE GENOMIC DNA]</scope>
    <source>
        <strain evidence="1 2">CCFEE 5910</strain>
    </source>
</reference>
<organism evidence="1 2">
    <name type="scientific">Lithohypha guttulata</name>
    <dbReference type="NCBI Taxonomy" id="1690604"/>
    <lineage>
        <taxon>Eukaryota</taxon>
        <taxon>Fungi</taxon>
        <taxon>Dikarya</taxon>
        <taxon>Ascomycota</taxon>
        <taxon>Pezizomycotina</taxon>
        <taxon>Eurotiomycetes</taxon>
        <taxon>Chaetothyriomycetidae</taxon>
        <taxon>Chaetothyriales</taxon>
        <taxon>Trichomeriaceae</taxon>
        <taxon>Lithohypha</taxon>
    </lineage>
</organism>
<sequence>MSDGGGSSSNYPIIDSHIHLYADTHIPHLNWAPSLPDGHVLKRQNSVEQYRAATKSRSSLLGFVFVETDRRSGLEEDSWEHALAEVDLLRRIRDGSPSEGEGHVPEDRSLALGVVAWAPLGASVKSLEKYLDRLGASRDLQAKDGLVRGFRYLLQDKPQGTALRTEFIDGLLLLEKQGAKSFDLGVDYRQGGQWQLLEAAEMLRRFYEHSTGTMKIVINHLCKPNLHENVTTPRSDPENFKVWRKCIKTLSEFPTTYMKLSGLFSELPSQSPDQPTPISELLDISRPYIQEIFRDFGPDYGDSGGGPGIEKSWTHWVDFVGAVLEELHLSHEGKAMVWAGCAKEVYGLDVRVDR</sequence>
<dbReference type="InterPro" id="IPR032466">
    <property type="entry name" value="Metal_Hydrolase"/>
</dbReference>
<evidence type="ECO:0000313" key="2">
    <source>
        <dbReference type="Proteomes" id="UP001309876"/>
    </source>
</evidence>
<dbReference type="AlphaFoldDB" id="A0AAN7SYW1"/>
<dbReference type="EMBL" id="JAVRRJ010000004">
    <property type="protein sequence ID" value="KAK5085265.1"/>
    <property type="molecule type" value="Genomic_DNA"/>
</dbReference>
<dbReference type="PANTHER" id="PTHR43569:SF2">
    <property type="entry name" value="AMIDOHYDROLASE-RELATED DOMAIN-CONTAINING PROTEIN"/>
    <property type="match status" value="1"/>
</dbReference>
<comment type="caution">
    <text evidence="1">The sequence shown here is derived from an EMBL/GenBank/DDBJ whole genome shotgun (WGS) entry which is preliminary data.</text>
</comment>
<keyword evidence="2" id="KW-1185">Reference proteome</keyword>
<name>A0AAN7SYW1_9EURO</name>
<keyword evidence="1" id="KW-0378">Hydrolase</keyword>
<gene>
    <name evidence="1" type="primary">LRA2</name>
    <name evidence="1" type="ORF">LTR05_004546</name>
</gene>
<dbReference type="PANTHER" id="PTHR43569">
    <property type="entry name" value="AMIDOHYDROLASE"/>
    <property type="match status" value="1"/>
</dbReference>
<evidence type="ECO:0000313" key="1">
    <source>
        <dbReference type="EMBL" id="KAK5085265.1"/>
    </source>
</evidence>
<dbReference type="GO" id="GO:0050033">
    <property type="term" value="F:L-rhamnono-1,4-lactonase activity"/>
    <property type="evidence" value="ECO:0007669"/>
    <property type="project" value="UniProtKB-EC"/>
</dbReference>
<dbReference type="Gene3D" id="3.20.20.140">
    <property type="entry name" value="Metal-dependent hydrolases"/>
    <property type="match status" value="1"/>
</dbReference>
<accession>A0AAN7SYW1</accession>
<proteinExistence type="predicted"/>